<dbReference type="RefSeq" id="WP_086818144.1">
    <property type="nucleotide sequence ID" value="NZ_BJMM01000007.1"/>
</dbReference>
<evidence type="ECO:0000256" key="1">
    <source>
        <dbReference type="SAM" id="MobiDB-lite"/>
    </source>
</evidence>
<dbReference type="SUPFAM" id="SSF50998">
    <property type="entry name" value="Quinoprotein alcohol dehydrogenase-like"/>
    <property type="match status" value="1"/>
</dbReference>
<accession>A0A4Y3QYT3</accession>
<proteinExistence type="predicted"/>
<protein>
    <submittedName>
        <fullName evidence="2">Uncharacterized protein</fullName>
    </submittedName>
</protein>
<keyword evidence="3" id="KW-1185">Reference proteome</keyword>
<dbReference type="InterPro" id="IPR011047">
    <property type="entry name" value="Quinoprotein_ADH-like_sf"/>
</dbReference>
<organism evidence="2 3">
    <name type="scientific">Streptomyces cacaoi</name>
    <dbReference type="NCBI Taxonomy" id="1898"/>
    <lineage>
        <taxon>Bacteria</taxon>
        <taxon>Bacillati</taxon>
        <taxon>Actinomycetota</taxon>
        <taxon>Actinomycetes</taxon>
        <taxon>Kitasatosporales</taxon>
        <taxon>Streptomycetaceae</taxon>
        <taxon>Streptomyces</taxon>
    </lineage>
</organism>
<feature type="region of interest" description="Disordered" evidence="1">
    <location>
        <begin position="1"/>
        <end position="28"/>
    </location>
</feature>
<dbReference type="Proteomes" id="UP000319210">
    <property type="component" value="Unassembled WGS sequence"/>
</dbReference>
<dbReference type="OrthoDB" id="3679173at2"/>
<evidence type="ECO:0000313" key="2">
    <source>
        <dbReference type="EMBL" id="GEB49598.1"/>
    </source>
</evidence>
<dbReference type="AlphaFoldDB" id="A0A4Y3QYT3"/>
<reference evidence="2 3" key="1">
    <citation type="submission" date="2019-06" db="EMBL/GenBank/DDBJ databases">
        <title>Whole genome shotgun sequence of Streptomyces cacaoi subsp. cacaoi NBRC 12748.</title>
        <authorList>
            <person name="Hosoyama A."/>
            <person name="Uohara A."/>
            <person name="Ohji S."/>
            <person name="Ichikawa N."/>
        </authorList>
    </citation>
    <scope>NUCLEOTIDE SEQUENCE [LARGE SCALE GENOMIC DNA]</scope>
    <source>
        <strain evidence="2 3">NBRC 12748</strain>
    </source>
</reference>
<comment type="caution">
    <text evidence="2">The sequence shown here is derived from an EMBL/GenBank/DDBJ whole genome shotgun (WGS) entry which is preliminary data.</text>
</comment>
<name>A0A4Y3QYT3_STRCI</name>
<sequence>MSHPSPLSVRRRREATGRPVGPARARDPRRAALGGAALAVTLLAAGCGEDGGGADGADGDAAARAPRAELLHKVPSPAAKVRNAAGTMGMWTTDKHFVKADLGKIVGYPLDGGQAAWTVRLGGELCWSTPEATEDGMVAVLFKDPKDAAKGCTRVGLVDLNRGRLRWQREGKEDGSAQMFDEVTIGAGTVAAGGTSGTAGWTLGGRPLWAPEYERTCGVRGYAGEGDGLVAVRDCGSTDHPRLKVQTLDPRSRTPKSTFPLPAGTEYVHVVSVRPLVLAVDDGKAQGGSGVSEFLSVDDSGPRGRLRGRIDAKGGKYGKYTADCPSSEITGCKQLAVDPKAGLLHLATEKPVGSGSDAENSLVSFDLKTGEAKGTVEGTEAGELIPMGLDGSGKVLAYQKSDMFDERGGGVWRLDPAGGTKKQLLQNASETYKVESDMEIGENRYRYAEGRLYLGADEITSPSAGSKAPPLAAVFGRAG</sequence>
<evidence type="ECO:0000313" key="3">
    <source>
        <dbReference type="Proteomes" id="UP000319210"/>
    </source>
</evidence>
<dbReference type="EMBL" id="BJMM01000007">
    <property type="protein sequence ID" value="GEB49598.1"/>
    <property type="molecule type" value="Genomic_DNA"/>
</dbReference>
<gene>
    <name evidence="2" type="ORF">SCA03_21490</name>
</gene>